<comment type="caution">
    <text evidence="7">The sequence shown here is derived from an EMBL/GenBank/DDBJ whole genome shotgun (WGS) entry which is preliminary data.</text>
</comment>
<keyword evidence="3" id="KW-0732">Signal</keyword>
<dbReference type="Pfam" id="PF07980">
    <property type="entry name" value="SusD_RagB"/>
    <property type="match status" value="1"/>
</dbReference>
<evidence type="ECO:0000313" key="7">
    <source>
        <dbReference type="EMBL" id="GAE15975.1"/>
    </source>
</evidence>
<sequence length="94" mass="10947">MKERDKSWNEASVTVDDIWLQRRIELWGEGFSFFDLMRLKKPLDRTEANYPAAAAFNLPAESQIFLWLIPEDEINQNKGLNKEDNNPIATIPKP</sequence>
<proteinExistence type="inferred from homology"/>
<reference evidence="7 8" key="1">
    <citation type="journal article" date="2014" name="Genome Announc.">
        <title>Draft Genome Sequences of Three Strains of Bacteroides pyogenes Isolated from a Cat and Swine.</title>
        <authorList>
            <person name="Sakamoto M."/>
            <person name="Oshima K."/>
            <person name="Suda W."/>
            <person name="Kitamura K."/>
            <person name="Iida T."/>
            <person name="Hattori M."/>
            <person name="Ohkuma M."/>
        </authorList>
    </citation>
    <scope>NUCLEOTIDE SEQUENCE [LARGE SCALE GENOMIC DNA]</scope>
    <source>
        <strain evidence="7 8">JCM 6292</strain>
    </source>
</reference>
<evidence type="ECO:0000256" key="5">
    <source>
        <dbReference type="ARBA" id="ARBA00023237"/>
    </source>
</evidence>
<evidence type="ECO:0000256" key="4">
    <source>
        <dbReference type="ARBA" id="ARBA00023136"/>
    </source>
</evidence>
<dbReference type="Proteomes" id="UP000018861">
    <property type="component" value="Unassembled WGS sequence"/>
</dbReference>
<dbReference type="AlphaFoldDB" id="W4P8B8"/>
<dbReference type="Gene3D" id="1.25.40.390">
    <property type="match status" value="1"/>
</dbReference>
<evidence type="ECO:0000259" key="6">
    <source>
        <dbReference type="Pfam" id="PF07980"/>
    </source>
</evidence>
<dbReference type="SUPFAM" id="SSF48452">
    <property type="entry name" value="TPR-like"/>
    <property type="match status" value="1"/>
</dbReference>
<name>W4P8B8_9BACE</name>
<evidence type="ECO:0000256" key="3">
    <source>
        <dbReference type="ARBA" id="ARBA00022729"/>
    </source>
</evidence>
<comment type="subcellular location">
    <subcellularLocation>
        <location evidence="1">Cell outer membrane</location>
    </subcellularLocation>
</comment>
<evidence type="ECO:0000313" key="8">
    <source>
        <dbReference type="Proteomes" id="UP000018861"/>
    </source>
</evidence>
<evidence type="ECO:0000256" key="1">
    <source>
        <dbReference type="ARBA" id="ARBA00004442"/>
    </source>
</evidence>
<comment type="similarity">
    <text evidence="2">Belongs to the SusD family.</text>
</comment>
<dbReference type="InterPro" id="IPR011990">
    <property type="entry name" value="TPR-like_helical_dom_sf"/>
</dbReference>
<accession>W4P8B8</accession>
<evidence type="ECO:0000256" key="2">
    <source>
        <dbReference type="ARBA" id="ARBA00006275"/>
    </source>
</evidence>
<organism evidence="7 8">
    <name type="scientific">Bacteroides pyogenes JCM 6292</name>
    <dbReference type="NCBI Taxonomy" id="1235809"/>
    <lineage>
        <taxon>Bacteria</taxon>
        <taxon>Pseudomonadati</taxon>
        <taxon>Bacteroidota</taxon>
        <taxon>Bacteroidia</taxon>
        <taxon>Bacteroidales</taxon>
        <taxon>Bacteroidaceae</taxon>
        <taxon>Bacteroides</taxon>
    </lineage>
</organism>
<keyword evidence="4" id="KW-0472">Membrane</keyword>
<feature type="domain" description="RagB/SusD" evidence="6">
    <location>
        <begin position="10"/>
        <end position="82"/>
    </location>
</feature>
<keyword evidence="5" id="KW-0998">Cell outer membrane</keyword>
<gene>
    <name evidence="7" type="ORF">JCM6292_2335</name>
</gene>
<dbReference type="InterPro" id="IPR012944">
    <property type="entry name" value="SusD_RagB_dom"/>
</dbReference>
<dbReference type="GO" id="GO:0009279">
    <property type="term" value="C:cell outer membrane"/>
    <property type="evidence" value="ECO:0007669"/>
    <property type="project" value="UniProtKB-SubCell"/>
</dbReference>
<protein>
    <submittedName>
        <fullName evidence="7">Putative outer membrane protein</fullName>
    </submittedName>
</protein>
<dbReference type="EMBL" id="BAIQ01000025">
    <property type="protein sequence ID" value="GAE15975.1"/>
    <property type="molecule type" value="Genomic_DNA"/>
</dbReference>